<comment type="caution">
    <text evidence="6">The sequence shown here is derived from an EMBL/GenBank/DDBJ whole genome shotgun (WGS) entry which is preliminary data.</text>
</comment>
<evidence type="ECO:0000256" key="3">
    <source>
        <dbReference type="ARBA" id="ARBA00022917"/>
    </source>
</evidence>
<dbReference type="Gene3D" id="3.30.70.1660">
    <property type="match status" value="1"/>
</dbReference>
<evidence type="ECO:0000256" key="2">
    <source>
        <dbReference type="ARBA" id="ARBA00022481"/>
    </source>
</evidence>
<dbReference type="InterPro" id="IPR050057">
    <property type="entry name" value="Prokaryotic/Mito_RF"/>
</dbReference>
<dbReference type="GO" id="GO:0005737">
    <property type="term" value="C:cytoplasm"/>
    <property type="evidence" value="ECO:0007669"/>
    <property type="project" value="UniProtKB-ARBA"/>
</dbReference>
<reference evidence="6" key="1">
    <citation type="submission" date="2021-04" db="EMBL/GenBank/DDBJ databases">
        <authorList>
            <consortium name="Molecular Ecology Group"/>
        </authorList>
    </citation>
    <scope>NUCLEOTIDE SEQUENCE</scope>
</reference>
<dbReference type="Gene3D" id="3.30.160.20">
    <property type="match status" value="1"/>
</dbReference>
<dbReference type="InterPro" id="IPR045853">
    <property type="entry name" value="Pep_chain_release_fac_I_sf"/>
</dbReference>
<keyword evidence="7" id="KW-1185">Reference proteome</keyword>
<evidence type="ECO:0000256" key="4">
    <source>
        <dbReference type="SAM" id="Coils"/>
    </source>
</evidence>
<gene>
    <name evidence="6" type="ORF">CUNI_LOCUS20029</name>
</gene>
<keyword evidence="4" id="KW-0175">Coiled coil</keyword>
<dbReference type="AlphaFoldDB" id="A0A8S4A854"/>
<evidence type="ECO:0000313" key="6">
    <source>
        <dbReference type="EMBL" id="CAG5134471.1"/>
    </source>
</evidence>
<dbReference type="OrthoDB" id="2019491at2759"/>
<dbReference type="Pfam" id="PF03462">
    <property type="entry name" value="PCRF"/>
    <property type="match status" value="1"/>
</dbReference>
<dbReference type="FunFam" id="3.30.160.20:FF:000004">
    <property type="entry name" value="Peptide chain release factor 1"/>
    <property type="match status" value="1"/>
</dbReference>
<dbReference type="FunFam" id="3.30.70.1660:FF:000002">
    <property type="entry name" value="Peptide chain release factor 1"/>
    <property type="match status" value="1"/>
</dbReference>
<keyword evidence="3" id="KW-0648">Protein biosynthesis</keyword>
<feature type="coiled-coil region" evidence="4">
    <location>
        <begin position="257"/>
        <end position="300"/>
    </location>
</feature>
<evidence type="ECO:0000313" key="7">
    <source>
        <dbReference type="Proteomes" id="UP000678393"/>
    </source>
</evidence>
<dbReference type="SUPFAM" id="SSF75620">
    <property type="entry name" value="Release factor"/>
    <property type="match status" value="1"/>
</dbReference>
<organism evidence="6 7">
    <name type="scientific">Candidula unifasciata</name>
    <dbReference type="NCBI Taxonomy" id="100452"/>
    <lineage>
        <taxon>Eukaryota</taxon>
        <taxon>Metazoa</taxon>
        <taxon>Spiralia</taxon>
        <taxon>Lophotrochozoa</taxon>
        <taxon>Mollusca</taxon>
        <taxon>Gastropoda</taxon>
        <taxon>Heterobranchia</taxon>
        <taxon>Euthyneura</taxon>
        <taxon>Panpulmonata</taxon>
        <taxon>Eupulmonata</taxon>
        <taxon>Stylommatophora</taxon>
        <taxon>Helicina</taxon>
        <taxon>Helicoidea</taxon>
        <taxon>Geomitridae</taxon>
        <taxon>Candidula</taxon>
    </lineage>
</organism>
<dbReference type="SMART" id="SM00937">
    <property type="entry name" value="PCRF"/>
    <property type="match status" value="1"/>
</dbReference>
<accession>A0A8S4A854</accession>
<dbReference type="Pfam" id="PF00472">
    <property type="entry name" value="RF-1"/>
    <property type="match status" value="1"/>
</dbReference>
<dbReference type="InterPro" id="IPR000352">
    <property type="entry name" value="Pep_chain_release_fac_I"/>
</dbReference>
<comment type="similarity">
    <text evidence="1">Belongs to the prokaryotic/mitochondrial release factor family.</text>
</comment>
<feature type="domain" description="Peptide chain release factor" evidence="5">
    <location>
        <begin position="268"/>
        <end position="383"/>
    </location>
</feature>
<dbReference type="Gene3D" id="6.10.140.1950">
    <property type="match status" value="1"/>
</dbReference>
<dbReference type="InterPro" id="IPR005139">
    <property type="entry name" value="PCRF"/>
</dbReference>
<keyword evidence="2" id="KW-0488">Methylation</keyword>
<name>A0A8S4A854_9EUPU</name>
<protein>
    <recommendedName>
        <fullName evidence="5">Peptide chain release factor domain-containing protein</fullName>
    </recommendedName>
</protein>
<dbReference type="PANTHER" id="PTHR43804">
    <property type="entry name" value="LD18447P"/>
    <property type="match status" value="1"/>
</dbReference>
<dbReference type="PANTHER" id="PTHR43804:SF7">
    <property type="entry name" value="LD18447P"/>
    <property type="match status" value="1"/>
</dbReference>
<evidence type="ECO:0000259" key="5">
    <source>
        <dbReference type="SMART" id="SM00937"/>
    </source>
</evidence>
<dbReference type="GO" id="GO:0003747">
    <property type="term" value="F:translation release factor activity"/>
    <property type="evidence" value="ECO:0007669"/>
    <property type="project" value="InterPro"/>
</dbReference>
<evidence type="ECO:0000256" key="1">
    <source>
        <dbReference type="ARBA" id="ARBA00010835"/>
    </source>
</evidence>
<dbReference type="Proteomes" id="UP000678393">
    <property type="component" value="Unassembled WGS sequence"/>
</dbReference>
<proteinExistence type="inferred from homology"/>
<dbReference type="EMBL" id="CAJHNH020007224">
    <property type="protein sequence ID" value="CAG5134471.1"/>
    <property type="molecule type" value="Genomic_DNA"/>
</dbReference>
<sequence>MAVAASLDRHICVLFRRCITSLPAVCSSASLNVTVPQTSGQAAKSLTANRASRILLCPTVPQTSGQAAKSLTANRASRILLCPTVPQTSGQAAKSLTANRASRILLCPTVPYTSGQAAKGLTANRASRILLCPRLFSLCSFKCTFHKCCSVELQNPHCGHYPTYLHRLYQPHTFYRFHFNLDLTITSLLTGTITRGYHGSSKFTIKNPLYASYLDSLVEEYNLLSESQSSSHNTQLTKHQALRFRFLRPVVETIKRIQEKQSEAQELASAIQGETDKDMRKMMETEIEKYHEIIEELEEELVGVLVGKEPADHNDIILEVSAGVGGQEAMLFAAEILDMYCNYAHFKGWTITGLSAEKSEIGGIRRGTVEITGQDVYKHMKYEAGVHRVQRVPKTEKAGRIHTSTISVTVLPQPREIDIDIQQKDLKLETFRGSGPGGQSVNTTDSAVRITHIPTGTVSECRQERSQIKNKELAMKNLKNKMYQVILEEEVAQRRAVLKMQAGSLSRSEKIRTYNFQQDRITDHRVKESLSDLTVFMTGNERLDDLISVLAENDRIQVLEAMLEAYETEHFKKQSGKS</sequence>